<dbReference type="Gene3D" id="2.60.200.20">
    <property type="match status" value="1"/>
</dbReference>
<organism evidence="3 4">
    <name type="scientific">Candidatus Synechococcus calcipolaris G9</name>
    <dbReference type="NCBI Taxonomy" id="1497997"/>
    <lineage>
        <taxon>Bacteria</taxon>
        <taxon>Bacillati</taxon>
        <taxon>Cyanobacteriota</taxon>
        <taxon>Cyanophyceae</taxon>
        <taxon>Synechococcales</taxon>
        <taxon>Synechococcaceae</taxon>
        <taxon>Synechococcus</taxon>
    </lineage>
</organism>
<evidence type="ECO:0000313" key="4">
    <source>
        <dbReference type="Proteomes" id="UP001154265"/>
    </source>
</evidence>
<evidence type="ECO:0000313" key="3">
    <source>
        <dbReference type="EMBL" id="MDG2990574.1"/>
    </source>
</evidence>
<dbReference type="Proteomes" id="UP001154265">
    <property type="component" value="Unassembled WGS sequence"/>
</dbReference>
<dbReference type="InterPro" id="IPR000253">
    <property type="entry name" value="FHA_dom"/>
</dbReference>
<name>A0ABT6EYK1_9SYNE</name>
<comment type="caution">
    <text evidence="3">The sequence shown here is derived from an EMBL/GenBank/DDBJ whole genome shotgun (WGS) entry which is preliminary data.</text>
</comment>
<feature type="domain" description="FHA" evidence="2">
    <location>
        <begin position="19"/>
        <end position="63"/>
    </location>
</feature>
<keyword evidence="4" id="KW-1185">Reference proteome</keyword>
<gene>
    <name evidence="3" type="ORF">L3556_06445</name>
</gene>
<accession>A0ABT6EYK1</accession>
<dbReference type="EMBL" id="JAKKUT010000002">
    <property type="protein sequence ID" value="MDG2990574.1"/>
    <property type="molecule type" value="Genomic_DNA"/>
</dbReference>
<protein>
    <submittedName>
        <fullName evidence="3">FHA domain-containing protein</fullName>
    </submittedName>
</protein>
<dbReference type="PROSITE" id="PS50006">
    <property type="entry name" value="FHA_DOMAIN"/>
    <property type="match status" value="1"/>
</dbReference>
<proteinExistence type="predicted"/>
<evidence type="ECO:0000256" key="1">
    <source>
        <dbReference type="SAM" id="MobiDB-lite"/>
    </source>
</evidence>
<dbReference type="InterPro" id="IPR008984">
    <property type="entry name" value="SMAD_FHA_dom_sf"/>
</dbReference>
<dbReference type="CDD" id="cd00060">
    <property type="entry name" value="FHA"/>
    <property type="match status" value="1"/>
</dbReference>
<evidence type="ECO:0000259" key="2">
    <source>
        <dbReference type="PROSITE" id="PS50006"/>
    </source>
</evidence>
<reference evidence="3" key="1">
    <citation type="journal article" date="2022" name="Genome Biol. Evol.">
        <title>A New Gene Family Diagnostic for Intracellular Biomineralization of Amorphous Ca Carbonates by Cyanobacteria.</title>
        <authorList>
            <person name="Benzerara K."/>
            <person name="Duprat E."/>
            <person name="Bitard-Feildel T."/>
            <person name="Caumes G."/>
            <person name="Cassier-Chauvat C."/>
            <person name="Chauvat F."/>
            <person name="Dezi M."/>
            <person name="Diop S.I."/>
            <person name="Gaschignard G."/>
            <person name="Gorgen S."/>
            <person name="Gugger M."/>
            <person name="Lopez-Garcia P."/>
            <person name="Millet M."/>
            <person name="Skouri-Panet F."/>
            <person name="Moreira D."/>
            <person name="Callebaut I."/>
        </authorList>
    </citation>
    <scope>NUCLEOTIDE SEQUENCE</scope>
    <source>
        <strain evidence="3">G9</strain>
    </source>
</reference>
<dbReference type="Pfam" id="PF00498">
    <property type="entry name" value="FHA"/>
    <property type="match status" value="1"/>
</dbReference>
<sequence>MIRPPSGEEFCLPLAQSQYTIGRLPDNDIVIPDRLVSRQHCKLNQIVSRWHIIDLHSQNYTYLRRSSPKQHSVIIKIKPKDPDDPDKVFLNHEDVICILDWELEFHDLGRTGIRDGDDDEDDSDGFPKPPESKNNGPFVYNVAQKALYYQQGEGLRKLPKQPRPQLNKMVAYMSDRNLEQGQAVCCTFEELKKAIWGIEEADLRPDSDIHGLARELRRLFATHAPGANVNVLLETQSGLGYVLNIDSV</sequence>
<dbReference type="SMART" id="SM00240">
    <property type="entry name" value="FHA"/>
    <property type="match status" value="1"/>
</dbReference>
<reference evidence="3" key="2">
    <citation type="submission" date="2022-01" db="EMBL/GenBank/DDBJ databases">
        <authorList>
            <person name="Zivanovic Y."/>
            <person name="Moreira D."/>
            <person name="Lopez-Garcia P."/>
        </authorList>
    </citation>
    <scope>NUCLEOTIDE SEQUENCE</scope>
    <source>
        <strain evidence="3">G9</strain>
    </source>
</reference>
<dbReference type="SUPFAM" id="SSF49879">
    <property type="entry name" value="SMAD/FHA domain"/>
    <property type="match status" value="1"/>
</dbReference>
<dbReference type="RefSeq" id="WP_277866481.1">
    <property type="nucleotide sequence ID" value="NZ_JAKKUT010000002.1"/>
</dbReference>
<feature type="region of interest" description="Disordered" evidence="1">
    <location>
        <begin position="112"/>
        <end position="137"/>
    </location>
</feature>